<evidence type="ECO:0000256" key="1">
    <source>
        <dbReference type="SAM" id="MobiDB-lite"/>
    </source>
</evidence>
<dbReference type="Proteomes" id="UP000559809">
    <property type="component" value="Unassembled WGS sequence"/>
</dbReference>
<proteinExistence type="predicted"/>
<evidence type="ECO:0000313" key="4">
    <source>
        <dbReference type="Proteomes" id="UP000559809"/>
    </source>
</evidence>
<dbReference type="InterPro" id="IPR051928">
    <property type="entry name" value="NorD/CobT"/>
</dbReference>
<dbReference type="PANTHER" id="PTHR41248:SF1">
    <property type="entry name" value="NORD PROTEIN"/>
    <property type="match status" value="1"/>
</dbReference>
<dbReference type="PANTHER" id="PTHR41248">
    <property type="entry name" value="NORD PROTEIN"/>
    <property type="match status" value="1"/>
</dbReference>
<dbReference type="SMART" id="SM00327">
    <property type="entry name" value="VWA"/>
    <property type="match status" value="1"/>
</dbReference>
<feature type="domain" description="VWFA" evidence="2">
    <location>
        <begin position="493"/>
        <end position="643"/>
    </location>
</feature>
<dbReference type="CDD" id="cd01454">
    <property type="entry name" value="vWA_norD_type"/>
    <property type="match status" value="1"/>
</dbReference>
<reference evidence="3 4" key="1">
    <citation type="submission" date="2020-07" db="EMBL/GenBank/DDBJ databases">
        <title>Taxonomic revisions and descriptions of new bacterial species based on genomic comparisons in the high-G+C-content subgroup of the family Alcaligenaceae.</title>
        <authorList>
            <person name="Szabo A."/>
            <person name="Felfoldi T."/>
        </authorList>
    </citation>
    <scope>NUCLEOTIDE SEQUENCE [LARGE SCALE GENOMIC DNA]</scope>
    <source>
        <strain evidence="3 4">LMG 24012</strain>
    </source>
</reference>
<dbReference type="InterPro" id="IPR002035">
    <property type="entry name" value="VWF_A"/>
</dbReference>
<dbReference type="AlphaFoldDB" id="A0A853G4I8"/>
<dbReference type="InterPro" id="IPR036465">
    <property type="entry name" value="vWFA_dom_sf"/>
</dbReference>
<dbReference type="EMBL" id="JACCEM010000016">
    <property type="protein sequence ID" value="NYT51813.1"/>
    <property type="molecule type" value="Genomic_DNA"/>
</dbReference>
<feature type="region of interest" description="Disordered" evidence="1">
    <location>
        <begin position="263"/>
        <end position="340"/>
    </location>
</feature>
<dbReference type="SUPFAM" id="SSF53300">
    <property type="entry name" value="vWA-like"/>
    <property type="match status" value="1"/>
</dbReference>
<protein>
    <submittedName>
        <fullName evidence="3">VWA domain-containing protein</fullName>
    </submittedName>
</protein>
<gene>
    <name evidence="3" type="ORF">H0A72_21095</name>
</gene>
<dbReference type="RefSeq" id="WP_180158486.1">
    <property type="nucleotide sequence ID" value="NZ_JACCEM010000016.1"/>
</dbReference>
<dbReference type="Pfam" id="PF00092">
    <property type="entry name" value="VWA"/>
    <property type="match status" value="1"/>
</dbReference>
<sequence>MAEAEDVITDAARHATIYARDLWQRHRGKAAGPQASTLADLAHRLDLLIAAVFGKHYPLRTAQPPAIPSLLLKIFRRQDVTPSREALPATDGISIWLPADPQTTDHGIAADRYRCQALRQAMRAERGSPALAAHDPDPRVRALYLILEAQACDQELARILPGMAASLNELKRRALRARPDPRHHPAACRQLEQWLQRTLAVPVHSAPNAAPAQGLPACSNPKEALDLARQLVAEWSDSQADKPPHTHALVKDWWTGELIDHEATAPAAPGGPAGHEQDENRDRRPRSARMLRRPKQRQAKEDEDDDKPGVWMVQTNAPLEQAEDPMGMQRPADRDEQTPADEFADALSELPEARLVATPGKPKEVLISDDPPDQRAKLPPAKTPALRQLLTYPEWDYRLNGYRHPGALVHLLTAEPGPQAWIDATLAGYRSMLDTIRKRFEILRAERRWLRRQFDGDDIDLDACTDAAAEARAGLPMPQALYRRQSPQTRDMAITLLVDISGSTDSWLATSKRIIDVEREALLLVAIALESMGEPYSILAFSGPGAPNVSIYPIKSFTEAYDNDIARRIAGLEPQYYTRAGGALRHATAELMKQQVQHRLLLLLSDGKPNDEDHYEGRYGVEDMRSAVHEAKAQGIFPFCLTIDRQAAAYLPRVFGERQYALLSRPEALPVVLLDWMKRLVSR</sequence>
<accession>A0A853G4I8</accession>
<dbReference type="PROSITE" id="PS50234">
    <property type="entry name" value="VWFA"/>
    <property type="match status" value="1"/>
</dbReference>
<organism evidence="3 4">
    <name type="scientific">Parapusillimonas granuli</name>
    <dbReference type="NCBI Taxonomy" id="380911"/>
    <lineage>
        <taxon>Bacteria</taxon>
        <taxon>Pseudomonadati</taxon>
        <taxon>Pseudomonadota</taxon>
        <taxon>Betaproteobacteria</taxon>
        <taxon>Burkholderiales</taxon>
        <taxon>Alcaligenaceae</taxon>
        <taxon>Parapusillimonas</taxon>
    </lineage>
</organism>
<evidence type="ECO:0000313" key="3">
    <source>
        <dbReference type="EMBL" id="NYT51813.1"/>
    </source>
</evidence>
<name>A0A853G4I8_9BURK</name>
<dbReference type="Gene3D" id="3.40.50.410">
    <property type="entry name" value="von Willebrand factor, type A domain"/>
    <property type="match status" value="1"/>
</dbReference>
<keyword evidence="4" id="KW-1185">Reference proteome</keyword>
<evidence type="ECO:0000259" key="2">
    <source>
        <dbReference type="PROSITE" id="PS50234"/>
    </source>
</evidence>
<comment type="caution">
    <text evidence="3">The sequence shown here is derived from an EMBL/GenBank/DDBJ whole genome shotgun (WGS) entry which is preliminary data.</text>
</comment>
<feature type="compositionally biased region" description="Basic residues" evidence="1">
    <location>
        <begin position="283"/>
        <end position="297"/>
    </location>
</feature>